<name>A0AAV6PJM3_SOLSE</name>
<dbReference type="EMBL" id="JAGKHQ010000978">
    <property type="protein sequence ID" value="KAG7462338.1"/>
    <property type="molecule type" value="Genomic_DNA"/>
</dbReference>
<gene>
    <name evidence="1" type="ORF">JOB18_021967</name>
</gene>
<protein>
    <submittedName>
        <fullName evidence="1">Uncharacterized protein</fullName>
    </submittedName>
</protein>
<proteinExistence type="predicted"/>
<accession>A0AAV6PJM3</accession>
<comment type="caution">
    <text evidence="1">The sequence shown here is derived from an EMBL/GenBank/DDBJ whole genome shotgun (WGS) entry which is preliminary data.</text>
</comment>
<keyword evidence="2" id="KW-1185">Reference proteome</keyword>
<organism evidence="1 2">
    <name type="scientific">Solea senegalensis</name>
    <name type="common">Senegalese sole</name>
    <dbReference type="NCBI Taxonomy" id="28829"/>
    <lineage>
        <taxon>Eukaryota</taxon>
        <taxon>Metazoa</taxon>
        <taxon>Chordata</taxon>
        <taxon>Craniata</taxon>
        <taxon>Vertebrata</taxon>
        <taxon>Euteleostomi</taxon>
        <taxon>Actinopterygii</taxon>
        <taxon>Neopterygii</taxon>
        <taxon>Teleostei</taxon>
        <taxon>Neoteleostei</taxon>
        <taxon>Acanthomorphata</taxon>
        <taxon>Carangaria</taxon>
        <taxon>Pleuronectiformes</taxon>
        <taxon>Pleuronectoidei</taxon>
        <taxon>Soleidae</taxon>
        <taxon>Solea</taxon>
    </lineage>
</organism>
<dbReference type="Proteomes" id="UP000693946">
    <property type="component" value="Unassembled WGS sequence"/>
</dbReference>
<sequence>MATTSLNNRKSIQRVCSAPVFCSVFIYRLNVNFERPRQESGENLRYLHDYDVHKQAERELNKENDTRVYCTSSAAKRLTLLYAKLPQLSRCVSVAVSSDDSWGQNSHRRGAREDRQEEVMDVYMRLLHKPKKEDFSKENVDTAFGS</sequence>
<dbReference type="AlphaFoldDB" id="A0AAV6PJM3"/>
<reference evidence="1 2" key="1">
    <citation type="journal article" date="2021" name="Sci. Rep.">
        <title>Chromosome anchoring in Senegalese sole (Solea senegalensis) reveals sex-associated markers and genome rearrangements in flatfish.</title>
        <authorList>
            <person name="Guerrero-Cozar I."/>
            <person name="Gomez-Garrido J."/>
            <person name="Berbel C."/>
            <person name="Martinez-Blanch J.F."/>
            <person name="Alioto T."/>
            <person name="Claros M.G."/>
            <person name="Gagnaire P.A."/>
            <person name="Manchado M."/>
        </authorList>
    </citation>
    <scope>NUCLEOTIDE SEQUENCE [LARGE SCALE GENOMIC DNA]</scope>
    <source>
        <strain evidence="1">Sse05_10M</strain>
    </source>
</reference>
<evidence type="ECO:0000313" key="1">
    <source>
        <dbReference type="EMBL" id="KAG7462338.1"/>
    </source>
</evidence>
<evidence type="ECO:0000313" key="2">
    <source>
        <dbReference type="Proteomes" id="UP000693946"/>
    </source>
</evidence>